<protein>
    <submittedName>
        <fullName evidence="3">Uncharacterized protein</fullName>
    </submittedName>
</protein>
<dbReference type="Proteomes" id="UP000475325">
    <property type="component" value="Unassembled WGS sequence"/>
</dbReference>
<evidence type="ECO:0000256" key="1">
    <source>
        <dbReference type="SAM" id="SignalP"/>
    </source>
</evidence>
<evidence type="ECO:0000313" key="3">
    <source>
        <dbReference type="EMBL" id="TGJ72736.1"/>
    </source>
</evidence>
<keyword evidence="1" id="KW-0732">Signal</keyword>
<evidence type="ECO:0000313" key="2">
    <source>
        <dbReference type="EMBL" id="KAF3090021.1"/>
    </source>
</evidence>
<evidence type="ECO:0000313" key="4">
    <source>
        <dbReference type="Proteomes" id="UP000297595"/>
    </source>
</evidence>
<feature type="signal peptide" evidence="1">
    <location>
        <begin position="1"/>
        <end position="17"/>
    </location>
</feature>
<dbReference type="EMBL" id="SOZJ01000002">
    <property type="protein sequence ID" value="TGJ72736.1"/>
    <property type="molecule type" value="Genomic_DNA"/>
</dbReference>
<feature type="chain" id="PRO_5040025432" evidence="1">
    <location>
        <begin position="18"/>
        <end position="83"/>
    </location>
</feature>
<name>A0A7C8KMM2_ORBOL</name>
<dbReference type="Proteomes" id="UP000297595">
    <property type="component" value="Unassembled WGS sequence"/>
</dbReference>
<dbReference type="AlphaFoldDB" id="A0A7C8KMM2"/>
<dbReference type="OrthoDB" id="5336127at2759"/>
<evidence type="ECO:0000313" key="5">
    <source>
        <dbReference type="Proteomes" id="UP000475325"/>
    </source>
</evidence>
<reference evidence="2 5" key="2">
    <citation type="submission" date="2019-06" db="EMBL/GenBank/DDBJ databases">
        <authorList>
            <person name="Palmer J.M."/>
        </authorList>
    </citation>
    <scope>NUCLEOTIDE SEQUENCE [LARGE SCALE GENOMIC DNA]</scope>
    <source>
        <strain evidence="2 5">TWF102</strain>
    </source>
</reference>
<comment type="caution">
    <text evidence="3">The sequence shown here is derived from an EMBL/GenBank/DDBJ whole genome shotgun (WGS) entry which is preliminary data.</text>
</comment>
<sequence length="83" mass="8745">MKFFTVLALAVLPLAFASPIEVPEALQKRDCNYNAITACSSGCGSTATAACKSCNNNPSCFTACYSARLSQCKNCCASKCTRC</sequence>
<dbReference type="EMBL" id="WIQW01000063">
    <property type="protein sequence ID" value="KAF3090021.1"/>
    <property type="molecule type" value="Genomic_DNA"/>
</dbReference>
<reference evidence="3 4" key="1">
    <citation type="submission" date="2019-03" db="EMBL/GenBank/DDBJ databases">
        <title>Nematode-trapping fungi genome.</title>
        <authorList>
            <person name="Vidal-Diez De Ulzurrun G."/>
        </authorList>
    </citation>
    <scope>NUCLEOTIDE SEQUENCE [LARGE SCALE GENOMIC DNA]</scope>
    <source>
        <strain evidence="3 4">TWF154</strain>
    </source>
</reference>
<organism evidence="3 4">
    <name type="scientific">Orbilia oligospora</name>
    <name type="common">Nematode-trapping fungus</name>
    <name type="synonym">Arthrobotrys oligospora</name>
    <dbReference type="NCBI Taxonomy" id="2813651"/>
    <lineage>
        <taxon>Eukaryota</taxon>
        <taxon>Fungi</taxon>
        <taxon>Dikarya</taxon>
        <taxon>Ascomycota</taxon>
        <taxon>Pezizomycotina</taxon>
        <taxon>Orbiliomycetes</taxon>
        <taxon>Orbiliales</taxon>
        <taxon>Orbiliaceae</taxon>
        <taxon>Orbilia</taxon>
    </lineage>
</organism>
<accession>A0A7C8KMM2</accession>
<gene>
    <name evidence="3" type="ORF">EYR41_004609</name>
    <name evidence="2" type="ORF">TWF102_009492</name>
</gene>
<proteinExistence type="predicted"/>